<dbReference type="InterPro" id="IPR025164">
    <property type="entry name" value="Toastrack_DUF4097"/>
</dbReference>
<dbReference type="Proteomes" id="UP000184241">
    <property type="component" value="Unassembled WGS sequence"/>
</dbReference>
<dbReference type="Pfam" id="PF13349">
    <property type="entry name" value="DUF4097"/>
    <property type="match status" value="1"/>
</dbReference>
<evidence type="ECO:0000256" key="1">
    <source>
        <dbReference type="SAM" id="Phobius"/>
    </source>
</evidence>
<keyword evidence="1" id="KW-0812">Transmembrane</keyword>
<sequence length="307" mass="33335">MKKKLSLFSFSIILIIICIISYTGVIISLLSSNISVNDLSKLNINVNSFFNRNTYTYGVDSTESNSLDGIDSVNLNFVTGNITIETWDKNEVSVSAIGNVSTNNSIQDFKLEKAISGNQVTFSFSNNINLLSNLFNSGDMSIKVFIPNNYNKNLNISSTSSYININNNSFNSIDIKTISGDLELMNINTKSINSSSTSGNISFNNVTTETSTIENISGSVYAQNFSGNINCKTVSGDINVDFNSFNNDYKFSTVSGYTNLTLPSSASFALTTETLSGSVSNEFGSNNNSNSKIRFNSTSGDLSINKK</sequence>
<keyword evidence="1" id="KW-1133">Transmembrane helix</keyword>
<keyword evidence="1" id="KW-0472">Membrane</keyword>
<gene>
    <name evidence="3" type="ORF">SAMN02745941_03977</name>
</gene>
<evidence type="ECO:0000313" key="4">
    <source>
        <dbReference type="Proteomes" id="UP000184241"/>
    </source>
</evidence>
<feature type="domain" description="DUF4097" evidence="2">
    <location>
        <begin position="72"/>
        <end position="304"/>
    </location>
</feature>
<name>A0A1M6BY71_9CLOT</name>
<feature type="transmembrane region" description="Helical" evidence="1">
    <location>
        <begin position="7"/>
        <end position="30"/>
    </location>
</feature>
<accession>A0A1M6BY71</accession>
<dbReference type="RefSeq" id="WP_073022319.1">
    <property type="nucleotide sequence ID" value="NZ_FQXU01000015.1"/>
</dbReference>
<organism evidence="3 4">
    <name type="scientific">Clostridium intestinale DSM 6191</name>
    <dbReference type="NCBI Taxonomy" id="1121320"/>
    <lineage>
        <taxon>Bacteria</taxon>
        <taxon>Bacillati</taxon>
        <taxon>Bacillota</taxon>
        <taxon>Clostridia</taxon>
        <taxon>Eubacteriales</taxon>
        <taxon>Clostridiaceae</taxon>
        <taxon>Clostridium</taxon>
    </lineage>
</organism>
<evidence type="ECO:0000313" key="3">
    <source>
        <dbReference type="EMBL" id="SHI53739.1"/>
    </source>
</evidence>
<evidence type="ECO:0000259" key="2">
    <source>
        <dbReference type="Pfam" id="PF13349"/>
    </source>
</evidence>
<proteinExistence type="predicted"/>
<dbReference type="EMBL" id="FQXU01000015">
    <property type="protein sequence ID" value="SHI53739.1"/>
    <property type="molecule type" value="Genomic_DNA"/>
</dbReference>
<reference evidence="3 4" key="1">
    <citation type="submission" date="2016-11" db="EMBL/GenBank/DDBJ databases">
        <authorList>
            <person name="Jaros S."/>
            <person name="Januszkiewicz K."/>
            <person name="Wedrychowicz H."/>
        </authorList>
    </citation>
    <scope>NUCLEOTIDE SEQUENCE [LARGE SCALE GENOMIC DNA]</scope>
    <source>
        <strain evidence="3 4">DSM 6191</strain>
    </source>
</reference>
<dbReference type="AlphaFoldDB" id="A0A1M6BY71"/>
<protein>
    <submittedName>
        <fullName evidence="3">Putative adhesin</fullName>
    </submittedName>
</protein>